<reference evidence="3" key="2">
    <citation type="journal article" date="2010" name="Nature">
        <title>Comparative genomics reveals mobile pathogenicity chromosomes in Fusarium.</title>
        <authorList>
            <person name="Ma L.J."/>
            <person name="van der Does H.C."/>
            <person name="Borkovich K.A."/>
            <person name="Coleman J.J."/>
            <person name="Daboussi M.J."/>
            <person name="Di Pietro A."/>
            <person name="Dufresne M."/>
            <person name="Freitag M."/>
            <person name="Grabherr M."/>
            <person name="Henrissat B."/>
            <person name="Houterman P.M."/>
            <person name="Kang S."/>
            <person name="Shim W.B."/>
            <person name="Woloshuk C."/>
            <person name="Xie X."/>
            <person name="Xu J.R."/>
            <person name="Antoniw J."/>
            <person name="Baker S.E."/>
            <person name="Bluhm B.H."/>
            <person name="Breakspear A."/>
            <person name="Brown D.W."/>
            <person name="Butchko R.A."/>
            <person name="Chapman S."/>
            <person name="Coulson R."/>
            <person name="Coutinho P.M."/>
            <person name="Danchin E.G."/>
            <person name="Diener A."/>
            <person name="Gale L.R."/>
            <person name="Gardiner D.M."/>
            <person name="Goff S."/>
            <person name="Hammond-Kosack K.E."/>
            <person name="Hilburn K."/>
            <person name="Hua-Van A."/>
            <person name="Jonkers W."/>
            <person name="Kazan K."/>
            <person name="Kodira C.D."/>
            <person name="Koehrsen M."/>
            <person name="Kumar L."/>
            <person name="Lee Y.H."/>
            <person name="Li L."/>
            <person name="Manners J.M."/>
            <person name="Miranda-Saavedra D."/>
            <person name="Mukherjee M."/>
            <person name="Park G."/>
            <person name="Park J."/>
            <person name="Park S.Y."/>
            <person name="Proctor R.H."/>
            <person name="Regev A."/>
            <person name="Ruiz-Roldan M.C."/>
            <person name="Sain D."/>
            <person name="Sakthikumar S."/>
            <person name="Sykes S."/>
            <person name="Schwartz D.C."/>
            <person name="Turgeon B.G."/>
            <person name="Wapinski I."/>
            <person name="Yoder O."/>
            <person name="Young S."/>
            <person name="Zeng Q."/>
            <person name="Zhou S."/>
            <person name="Galagan J."/>
            <person name="Cuomo C.A."/>
            <person name="Kistler H.C."/>
            <person name="Rep M."/>
        </authorList>
    </citation>
    <scope>NUCLEOTIDE SEQUENCE [LARGE SCALE GENOMIC DNA]</scope>
    <source>
        <strain evidence="3">4287</strain>
    </source>
</reference>
<protein>
    <recommendedName>
        <fullName evidence="2">Chromo domain-containing protein</fullName>
    </recommendedName>
</protein>
<evidence type="ECO:0000259" key="2">
    <source>
        <dbReference type="PROSITE" id="PS50013"/>
    </source>
</evidence>
<gene>
    <name evidence="3" type="ORF">FOXG_22272</name>
</gene>
<feature type="domain" description="Chromo" evidence="2">
    <location>
        <begin position="16"/>
        <end position="47"/>
    </location>
</feature>
<accession>A0A0J9W6Q5</accession>
<dbReference type="OrthoDB" id="433924at2759"/>
<dbReference type="InterPro" id="IPR000953">
    <property type="entry name" value="Chromo/chromo_shadow_dom"/>
</dbReference>
<evidence type="ECO:0000313" key="3">
    <source>
        <dbReference type="EMBL" id="KNB18538.1"/>
    </source>
</evidence>
<dbReference type="PROSITE" id="PS50013">
    <property type="entry name" value="CHROMO_2"/>
    <property type="match status" value="1"/>
</dbReference>
<dbReference type="Gene3D" id="2.40.50.40">
    <property type="match status" value="1"/>
</dbReference>
<dbReference type="GO" id="GO:0006338">
    <property type="term" value="P:chromatin remodeling"/>
    <property type="evidence" value="ECO:0007669"/>
    <property type="project" value="UniProtKB-ARBA"/>
</dbReference>
<proteinExistence type="predicted"/>
<dbReference type="AlphaFoldDB" id="A0A0J9W6Q5"/>
<dbReference type="Proteomes" id="UP000009097">
    <property type="component" value="Unassembled WGS sequence"/>
</dbReference>
<sequence length="47" mass="5413">MDKRSDGSGDNPDDETSVVKMIRGHKVDKAGDLKFLVKWLGYKKRKY</sequence>
<organism evidence="3 4">
    <name type="scientific">Fusarium oxysporum f. sp. lycopersici (strain 4287 / CBS 123668 / FGSC 9935 / NRRL 34936)</name>
    <name type="common">Fusarium vascular wilt of tomato</name>
    <dbReference type="NCBI Taxonomy" id="426428"/>
    <lineage>
        <taxon>Eukaryota</taxon>
        <taxon>Fungi</taxon>
        <taxon>Dikarya</taxon>
        <taxon>Ascomycota</taxon>
        <taxon>Pezizomycotina</taxon>
        <taxon>Sordariomycetes</taxon>
        <taxon>Hypocreomycetidae</taxon>
        <taxon>Hypocreales</taxon>
        <taxon>Nectriaceae</taxon>
        <taxon>Fusarium</taxon>
        <taxon>Fusarium oxysporum species complex</taxon>
    </lineage>
</organism>
<comment type="subunit">
    <text evidence="1">Component of the NuA4 histone acetyltransferase complex.</text>
</comment>
<dbReference type="GeneID" id="28962978"/>
<dbReference type="EMBL" id="DS231726">
    <property type="protein sequence ID" value="KNB18538.1"/>
    <property type="molecule type" value="Genomic_DNA"/>
</dbReference>
<dbReference type="KEGG" id="fox:FOXG_22272"/>
<name>A0A0J9W6Q5_FUSO4</name>
<dbReference type="SUPFAM" id="SSF54160">
    <property type="entry name" value="Chromo domain-like"/>
    <property type="match status" value="1"/>
</dbReference>
<dbReference type="VEuPathDB" id="FungiDB:FOXG_22272"/>
<evidence type="ECO:0000256" key="1">
    <source>
        <dbReference type="ARBA" id="ARBA00011353"/>
    </source>
</evidence>
<evidence type="ECO:0000313" key="4">
    <source>
        <dbReference type="Proteomes" id="UP000009097"/>
    </source>
</evidence>
<dbReference type="RefSeq" id="XP_018256583.1">
    <property type="nucleotide sequence ID" value="XM_018402673.1"/>
</dbReference>
<reference evidence="3" key="1">
    <citation type="submission" date="2007-04" db="EMBL/GenBank/DDBJ databases">
        <authorList>
            <consortium name="The Broad Institute Genome Sequencing Platform"/>
            <person name="Birren B."/>
            <person name="Lander E."/>
            <person name="Galagan J."/>
            <person name="Nusbaum C."/>
            <person name="Devon K."/>
            <person name="Ma L.-J."/>
            <person name="Jaffe D."/>
            <person name="Butler J."/>
            <person name="Alvarez P."/>
            <person name="Gnerre S."/>
            <person name="Grabherr M."/>
            <person name="Kleber M."/>
            <person name="Mauceli E."/>
            <person name="Brockman W."/>
            <person name="MacCallum I.A."/>
            <person name="Young S."/>
            <person name="LaButti K."/>
            <person name="DeCaprio D."/>
            <person name="Crawford M."/>
            <person name="Koehrsen M."/>
            <person name="Engels R."/>
            <person name="Montgomery P."/>
            <person name="Pearson M."/>
            <person name="Howarth C."/>
            <person name="Larson L."/>
            <person name="White J."/>
            <person name="O'Leary S."/>
            <person name="Kodira C."/>
            <person name="Zeng Q."/>
            <person name="Yandava C."/>
            <person name="Alvarado L."/>
            <person name="Kistler C."/>
            <person name="Shim W.-B."/>
            <person name="Kang S."/>
            <person name="Woloshuk C."/>
        </authorList>
    </citation>
    <scope>NUCLEOTIDE SEQUENCE</scope>
    <source>
        <strain evidence="3">4287</strain>
    </source>
</reference>
<dbReference type="InterPro" id="IPR016197">
    <property type="entry name" value="Chromo-like_dom_sf"/>
</dbReference>